<evidence type="ECO:0000313" key="3">
    <source>
        <dbReference type="Proteomes" id="UP000501802"/>
    </source>
</evidence>
<dbReference type="EMBL" id="CP050063">
    <property type="protein sequence ID" value="QIP11520.1"/>
    <property type="molecule type" value="Genomic_DNA"/>
</dbReference>
<evidence type="ECO:0000313" key="2">
    <source>
        <dbReference type="EMBL" id="QIP11520.1"/>
    </source>
</evidence>
<keyword evidence="3" id="KW-1185">Reference proteome</keyword>
<dbReference type="KEGG" id="spib:G8759_02175"/>
<sequence>MKLFLIPCLAGLVLACAQSPVSAQEFKEHVTKEFAAPNGGTLVIYNINGFIKVEGYSGDKVVLDIDKTIKAKDKDVLETGKKEFKLEFEQKGDSIIAYIAEPFDSRPNRNWRDRDHDRRIHYDFTLDFTIKIPYKMNLHASTINRGNVDVKDVGGSLKANNVNGAIGIVNAKGATDVHTINGDVVINYLASPPDKSSYYTLNGNIRVSYPANLSADLQFKSFQGEFYTDFPDAEILPVQVTKNQERRGETTVYKLNKNTAIRIGSGGKTFRFETFNGNIYIKKQS</sequence>
<dbReference type="AlphaFoldDB" id="A0A6G9AGD7"/>
<organism evidence="2 3">
    <name type="scientific">Spirosoma aureum</name>
    <dbReference type="NCBI Taxonomy" id="2692134"/>
    <lineage>
        <taxon>Bacteria</taxon>
        <taxon>Pseudomonadati</taxon>
        <taxon>Bacteroidota</taxon>
        <taxon>Cytophagia</taxon>
        <taxon>Cytophagales</taxon>
        <taxon>Cytophagaceae</taxon>
        <taxon>Spirosoma</taxon>
    </lineage>
</organism>
<protein>
    <recommendedName>
        <fullName evidence="4">DUF4097 domain-containing protein</fullName>
    </recommendedName>
</protein>
<proteinExistence type="predicted"/>
<feature type="chain" id="PRO_5026060438" description="DUF4097 domain-containing protein" evidence="1">
    <location>
        <begin position="24"/>
        <end position="285"/>
    </location>
</feature>
<evidence type="ECO:0000256" key="1">
    <source>
        <dbReference type="SAM" id="SignalP"/>
    </source>
</evidence>
<reference evidence="2 3" key="1">
    <citation type="submission" date="2020-03" db="EMBL/GenBank/DDBJ databases">
        <authorList>
            <person name="Kim M.K."/>
        </authorList>
    </citation>
    <scope>NUCLEOTIDE SEQUENCE [LARGE SCALE GENOMIC DNA]</scope>
    <source>
        <strain evidence="2 3">BT328</strain>
    </source>
</reference>
<dbReference type="PROSITE" id="PS51257">
    <property type="entry name" value="PROKAR_LIPOPROTEIN"/>
    <property type="match status" value="1"/>
</dbReference>
<dbReference type="Proteomes" id="UP000501802">
    <property type="component" value="Chromosome"/>
</dbReference>
<dbReference type="RefSeq" id="WP_167204788.1">
    <property type="nucleotide sequence ID" value="NZ_CP050063.1"/>
</dbReference>
<evidence type="ECO:0008006" key="4">
    <source>
        <dbReference type="Google" id="ProtNLM"/>
    </source>
</evidence>
<accession>A0A6G9AGD7</accession>
<name>A0A6G9AGD7_9BACT</name>
<gene>
    <name evidence="2" type="ORF">G8759_02175</name>
</gene>
<keyword evidence="1" id="KW-0732">Signal</keyword>
<feature type="signal peptide" evidence="1">
    <location>
        <begin position="1"/>
        <end position="23"/>
    </location>
</feature>